<dbReference type="STRING" id="1045855.DSC_08065"/>
<dbReference type="eggNOG" id="COG3134">
    <property type="taxonomic scope" value="Bacteria"/>
</dbReference>
<keyword evidence="3" id="KW-1185">Reference proteome</keyword>
<dbReference type="Proteomes" id="UP000005870">
    <property type="component" value="Chromosome"/>
</dbReference>
<feature type="region of interest" description="Disordered" evidence="1">
    <location>
        <begin position="63"/>
        <end position="86"/>
    </location>
</feature>
<dbReference type="HOGENOM" id="CLU_094245_2_1_6"/>
<dbReference type="KEGG" id="psd:DSC_08065"/>
<evidence type="ECO:0000256" key="1">
    <source>
        <dbReference type="SAM" id="MobiDB-lite"/>
    </source>
</evidence>
<evidence type="ECO:0000313" key="2">
    <source>
        <dbReference type="EMBL" id="AER56264.1"/>
    </source>
</evidence>
<evidence type="ECO:0000313" key="3">
    <source>
        <dbReference type="Proteomes" id="UP000005870"/>
    </source>
</evidence>
<gene>
    <name evidence="2" type="ordered locus">DSC_08065</name>
</gene>
<feature type="compositionally biased region" description="Basic and acidic residues" evidence="1">
    <location>
        <begin position="25"/>
        <end position="34"/>
    </location>
</feature>
<reference evidence="2 3" key="1">
    <citation type="journal article" date="2012" name="J. Bacteriol.">
        <title>Complete Genome Sequence of the BTEX-Degrading Bacterium Pseudoxanthomonas spadix BD-a59.</title>
        <authorList>
            <person name="Lee S.H."/>
            <person name="Jin H.M."/>
            <person name="Lee H.J."/>
            <person name="Kim J.M."/>
            <person name="Jeon C.O."/>
        </authorList>
    </citation>
    <scope>NUCLEOTIDE SEQUENCE [LARGE SCALE GENOMIC DNA]</scope>
    <source>
        <strain evidence="2 3">BD-a59</strain>
    </source>
</reference>
<name>G7UUH3_PSEUP</name>
<proteinExistence type="predicted"/>
<organism evidence="2 3">
    <name type="scientific">Pseudoxanthomonas spadix (strain BD-a59)</name>
    <dbReference type="NCBI Taxonomy" id="1045855"/>
    <lineage>
        <taxon>Bacteria</taxon>
        <taxon>Pseudomonadati</taxon>
        <taxon>Pseudomonadota</taxon>
        <taxon>Gammaproteobacteria</taxon>
        <taxon>Lysobacterales</taxon>
        <taxon>Lysobacteraceae</taxon>
        <taxon>Pseudoxanthomonas</taxon>
    </lineage>
</organism>
<sequence length="144" mass="16093">MENVRIDYAQVLSVEPVYQVLRASRNEQQCDRPADAPSVDADADKPREEGRIARMVDSVKGIFGSDDKDAAEPNPQAATPPAPGQNCRMVTVEREFRRPIAYDVDYVYKGSKYRSRLAEDPGNRLRIRVSVMPYAPGQIRAGNP</sequence>
<protein>
    <submittedName>
        <fullName evidence="2">Uncharacterized protein</fullName>
    </submittedName>
</protein>
<accession>G7UUH3</accession>
<dbReference type="EMBL" id="CP003093">
    <property type="protein sequence ID" value="AER56264.1"/>
    <property type="molecule type" value="Genomic_DNA"/>
</dbReference>
<dbReference type="AlphaFoldDB" id="G7UUH3"/>
<feature type="region of interest" description="Disordered" evidence="1">
    <location>
        <begin position="25"/>
        <end position="49"/>
    </location>
</feature>